<protein>
    <submittedName>
        <fullName evidence="2">GNAT family N-acetyltransferase</fullName>
        <ecNumber evidence="2">2.3.1.-</ecNumber>
    </submittedName>
</protein>
<keyword evidence="2" id="KW-0808">Transferase</keyword>
<dbReference type="GO" id="GO:0016746">
    <property type="term" value="F:acyltransferase activity"/>
    <property type="evidence" value="ECO:0007669"/>
    <property type="project" value="UniProtKB-KW"/>
</dbReference>
<name>A0ABU7RM30_9ACTN</name>
<dbReference type="SUPFAM" id="SSF55729">
    <property type="entry name" value="Acyl-CoA N-acyltransferases (Nat)"/>
    <property type="match status" value="1"/>
</dbReference>
<evidence type="ECO:0000313" key="2">
    <source>
        <dbReference type="EMBL" id="MEE6257511.1"/>
    </source>
</evidence>
<dbReference type="EMBL" id="JAZGQK010000002">
    <property type="protein sequence ID" value="MEE6257511.1"/>
    <property type="molecule type" value="Genomic_DNA"/>
</dbReference>
<accession>A0ABU7RM30</accession>
<comment type="caution">
    <text evidence="2">The sequence shown here is derived from an EMBL/GenBank/DDBJ whole genome shotgun (WGS) entry which is preliminary data.</text>
</comment>
<dbReference type="CDD" id="cd04301">
    <property type="entry name" value="NAT_SF"/>
    <property type="match status" value="1"/>
</dbReference>
<keyword evidence="2" id="KW-0012">Acyltransferase</keyword>
<gene>
    <name evidence="2" type="ORF">V1633_03280</name>
</gene>
<dbReference type="Gene3D" id="3.40.630.30">
    <property type="match status" value="1"/>
</dbReference>
<dbReference type="RefSeq" id="WP_331212621.1">
    <property type="nucleotide sequence ID" value="NZ_JAZGQK010000002.1"/>
</dbReference>
<keyword evidence="3" id="KW-1185">Reference proteome</keyword>
<dbReference type="InterPro" id="IPR016181">
    <property type="entry name" value="Acyl_CoA_acyltransferase"/>
</dbReference>
<organism evidence="2 3">
    <name type="scientific">Plantactinospora sonchi</name>
    <dbReference type="NCBI Taxonomy" id="1544735"/>
    <lineage>
        <taxon>Bacteria</taxon>
        <taxon>Bacillati</taxon>
        <taxon>Actinomycetota</taxon>
        <taxon>Actinomycetes</taxon>
        <taxon>Micromonosporales</taxon>
        <taxon>Micromonosporaceae</taxon>
        <taxon>Plantactinospora</taxon>
    </lineage>
</organism>
<evidence type="ECO:0000259" key="1">
    <source>
        <dbReference type="PROSITE" id="PS51186"/>
    </source>
</evidence>
<sequence length="272" mass="29833">MTDLDPDLLLTAYDTQLRARLPEPVPEGVTVDRDGPLLRTQGLDRGGFLTYQHLDGLRGAELDELILRQRDHFAALGQQVEWKLHGHDEPADLPERLRAAGFVPEEQETVVIGPVAPLAATLPVPPEGVRLREVTARADLDRIGEFKSVIWGGEGGWLADALSRELAAGAELDQPPLTVVVAETDEGELVSAAWVRYVSGTRFATLWGGATLPQWRRRGIYRALVAYRARLAEARGFSLLQVDASDDSRPILGRLGFVAVTTTTPYVYTPKP</sequence>
<reference evidence="2 3" key="1">
    <citation type="submission" date="2024-01" db="EMBL/GenBank/DDBJ databases">
        <title>Genome insights into Plantactinospora sonchi sp. nov.</title>
        <authorList>
            <person name="Wang L."/>
        </authorList>
    </citation>
    <scope>NUCLEOTIDE SEQUENCE [LARGE SCALE GENOMIC DNA]</scope>
    <source>
        <strain evidence="2 3">NEAU-QY2</strain>
    </source>
</reference>
<proteinExistence type="predicted"/>
<dbReference type="Proteomes" id="UP001332243">
    <property type="component" value="Unassembled WGS sequence"/>
</dbReference>
<dbReference type="InterPro" id="IPR000182">
    <property type="entry name" value="GNAT_dom"/>
</dbReference>
<dbReference type="PROSITE" id="PS51186">
    <property type="entry name" value="GNAT"/>
    <property type="match status" value="1"/>
</dbReference>
<feature type="domain" description="N-acetyltransferase" evidence="1">
    <location>
        <begin position="129"/>
        <end position="272"/>
    </location>
</feature>
<dbReference type="EC" id="2.3.1.-" evidence="2"/>
<evidence type="ECO:0000313" key="3">
    <source>
        <dbReference type="Proteomes" id="UP001332243"/>
    </source>
</evidence>
<dbReference type="Pfam" id="PF00583">
    <property type="entry name" value="Acetyltransf_1"/>
    <property type="match status" value="1"/>
</dbReference>